<dbReference type="Pfam" id="PF01784">
    <property type="entry name" value="DUF34_NIF3"/>
    <property type="match status" value="1"/>
</dbReference>
<evidence type="ECO:0000313" key="7">
    <source>
        <dbReference type="Proteomes" id="UP000006055"/>
    </source>
</evidence>
<proteinExistence type="inferred from homology"/>
<keyword evidence="4 5" id="KW-0479">Metal-binding</keyword>
<dbReference type="InterPro" id="IPR002678">
    <property type="entry name" value="DUF34/NIF3"/>
</dbReference>
<dbReference type="InterPro" id="IPR036069">
    <property type="entry name" value="DUF34/NIF3_sf"/>
</dbReference>
<evidence type="ECO:0000256" key="3">
    <source>
        <dbReference type="ARBA" id="ARBA00022112"/>
    </source>
</evidence>
<dbReference type="PANTHER" id="PTHR13799:SF14">
    <property type="entry name" value="GTP CYCLOHYDROLASE 1 TYPE 2 HOMOLOG"/>
    <property type="match status" value="1"/>
</dbReference>
<evidence type="ECO:0000256" key="5">
    <source>
        <dbReference type="PIRSR" id="PIRSR602678-1"/>
    </source>
</evidence>
<name>I4CCD6_DESTA</name>
<dbReference type="RefSeq" id="WP_014812337.1">
    <property type="nucleotide sequence ID" value="NC_018025.1"/>
</dbReference>
<feature type="binding site" evidence="5">
    <location>
        <position position="225"/>
    </location>
    <ligand>
        <name>a divalent metal cation</name>
        <dbReference type="ChEBI" id="CHEBI:60240"/>
        <label>1</label>
    </ligand>
</feature>
<comment type="subunit">
    <text evidence="2">Homohexamer.</text>
</comment>
<dbReference type="Proteomes" id="UP000006055">
    <property type="component" value="Chromosome"/>
</dbReference>
<gene>
    <name evidence="6" type="ordered locus">Desti_4601</name>
</gene>
<evidence type="ECO:0000313" key="6">
    <source>
        <dbReference type="EMBL" id="AFM27227.1"/>
    </source>
</evidence>
<feature type="binding site" evidence="5">
    <location>
        <position position="221"/>
    </location>
    <ligand>
        <name>a divalent metal cation</name>
        <dbReference type="ChEBI" id="CHEBI:60240"/>
        <label>1</label>
    </ligand>
</feature>
<protein>
    <recommendedName>
        <fullName evidence="3">GTP cyclohydrolase 1 type 2 homolog</fullName>
    </recommendedName>
</protein>
<feature type="binding site" evidence="5">
    <location>
        <position position="106"/>
    </location>
    <ligand>
        <name>a divalent metal cation</name>
        <dbReference type="ChEBI" id="CHEBI:60240"/>
        <label>1</label>
    </ligand>
</feature>
<dbReference type="eggNOG" id="COG0327">
    <property type="taxonomic scope" value="Bacteria"/>
</dbReference>
<comment type="similarity">
    <text evidence="1">Belongs to the GTP cyclohydrolase I type 2/NIF3 family.</text>
</comment>
<dbReference type="NCBIfam" id="TIGR00486">
    <property type="entry name" value="YbgI_SA1388"/>
    <property type="match status" value="1"/>
</dbReference>
<dbReference type="STRING" id="706587.Desti_4601"/>
<feature type="binding site" evidence="5">
    <location>
        <position position="67"/>
    </location>
    <ligand>
        <name>a divalent metal cation</name>
        <dbReference type="ChEBI" id="CHEBI:60240"/>
        <label>1</label>
    </ligand>
</feature>
<evidence type="ECO:0000256" key="2">
    <source>
        <dbReference type="ARBA" id="ARBA00011643"/>
    </source>
</evidence>
<dbReference type="OrthoDB" id="9792792at2"/>
<accession>I4CCD6</accession>
<feature type="binding site" evidence="5">
    <location>
        <position position="68"/>
    </location>
    <ligand>
        <name>a divalent metal cation</name>
        <dbReference type="ChEBI" id="CHEBI:60240"/>
        <label>1</label>
    </ligand>
</feature>
<dbReference type="HOGENOM" id="CLU_037423_2_0_7"/>
<dbReference type="GO" id="GO:0005737">
    <property type="term" value="C:cytoplasm"/>
    <property type="evidence" value="ECO:0007669"/>
    <property type="project" value="TreeGrafter"/>
</dbReference>
<dbReference type="SUPFAM" id="SSF102705">
    <property type="entry name" value="NIF3 (NGG1p interacting factor 3)-like"/>
    <property type="match status" value="1"/>
</dbReference>
<evidence type="ECO:0000256" key="1">
    <source>
        <dbReference type="ARBA" id="ARBA00006964"/>
    </source>
</evidence>
<evidence type="ECO:0000256" key="4">
    <source>
        <dbReference type="ARBA" id="ARBA00022723"/>
    </source>
</evidence>
<dbReference type="FunFam" id="3.40.1390.30:FF:000001">
    <property type="entry name" value="GTP cyclohydrolase 1 type 2"/>
    <property type="match status" value="1"/>
</dbReference>
<keyword evidence="7" id="KW-1185">Reference proteome</keyword>
<dbReference type="EMBL" id="CP003360">
    <property type="protein sequence ID" value="AFM27227.1"/>
    <property type="molecule type" value="Genomic_DNA"/>
</dbReference>
<sequence>MKHVTLAEIVEIADRLFPFSECENWDNCGIQIGDPSQTVDGIAFSLDPLPETIAFAAENACGLLITHHPAILEPIRRITPESLVGRTLLHAARSNVGILSLHTNLDCAEGGLNDWLAEVLGLETVRIPVPARAARLGILSGSLRISQVADRLAEKLNVRSLRIIAREDRLVKTVFCVSGSGMGYLKDALAWKADLMITGDVRYHAAREALELDLPVIDAGHFGLEKDAVSIMRSAFDREFTQMGLAVRCVACPMEADPFQTYTTPGGFHLERTTSAS</sequence>
<organism evidence="6 7">
    <name type="scientific">Desulfomonile tiedjei (strain ATCC 49306 / DSM 6799 / DCB-1)</name>
    <dbReference type="NCBI Taxonomy" id="706587"/>
    <lineage>
        <taxon>Bacteria</taxon>
        <taxon>Pseudomonadati</taxon>
        <taxon>Thermodesulfobacteriota</taxon>
        <taxon>Desulfomonilia</taxon>
        <taxon>Desulfomonilales</taxon>
        <taxon>Desulfomonilaceae</taxon>
        <taxon>Desulfomonile</taxon>
    </lineage>
</organism>
<reference evidence="7" key="1">
    <citation type="submission" date="2012-06" db="EMBL/GenBank/DDBJ databases">
        <title>Complete sequence of chromosome of Desulfomonile tiedjei DSM 6799.</title>
        <authorList>
            <person name="Lucas S."/>
            <person name="Copeland A."/>
            <person name="Lapidus A."/>
            <person name="Glavina del Rio T."/>
            <person name="Dalin E."/>
            <person name="Tice H."/>
            <person name="Bruce D."/>
            <person name="Goodwin L."/>
            <person name="Pitluck S."/>
            <person name="Peters L."/>
            <person name="Ovchinnikova G."/>
            <person name="Zeytun A."/>
            <person name="Lu M."/>
            <person name="Kyrpides N."/>
            <person name="Mavromatis K."/>
            <person name="Ivanova N."/>
            <person name="Brettin T."/>
            <person name="Detter J.C."/>
            <person name="Han C."/>
            <person name="Larimer F."/>
            <person name="Land M."/>
            <person name="Hauser L."/>
            <person name="Markowitz V."/>
            <person name="Cheng J.-F."/>
            <person name="Hugenholtz P."/>
            <person name="Woyke T."/>
            <person name="Wu D."/>
            <person name="Spring S."/>
            <person name="Schroeder M."/>
            <person name="Brambilla E."/>
            <person name="Klenk H.-P."/>
            <person name="Eisen J.A."/>
        </authorList>
    </citation>
    <scope>NUCLEOTIDE SEQUENCE [LARGE SCALE GENOMIC DNA]</scope>
    <source>
        <strain evidence="7">ATCC 49306 / DSM 6799 / DCB-1</strain>
    </source>
</reference>
<dbReference type="Gene3D" id="3.40.1390.30">
    <property type="entry name" value="NIF3 (NGG1p interacting factor 3)-like"/>
    <property type="match status" value="2"/>
</dbReference>
<dbReference type="AlphaFoldDB" id="I4CCD6"/>
<dbReference type="GO" id="GO:0046872">
    <property type="term" value="F:metal ion binding"/>
    <property type="evidence" value="ECO:0007669"/>
    <property type="project" value="UniProtKB-KW"/>
</dbReference>
<dbReference type="PANTHER" id="PTHR13799">
    <property type="entry name" value="NGG1 INTERACTING FACTOR 3"/>
    <property type="match status" value="1"/>
</dbReference>
<dbReference type="KEGG" id="dti:Desti_4601"/>